<proteinExistence type="predicted"/>
<dbReference type="PATRIC" id="fig|587753.10.peg.4354"/>
<accession>A0A0D5Y487</accession>
<protein>
    <submittedName>
        <fullName evidence="1">Uncharacterized protein</fullName>
    </submittedName>
</protein>
<evidence type="ECO:0000313" key="2">
    <source>
        <dbReference type="Proteomes" id="UP000032748"/>
    </source>
</evidence>
<name>A0A0D5Y487_9PSED</name>
<organism evidence="1 2">
    <name type="scientific">Pseudomonas chlororaphis</name>
    <dbReference type="NCBI Taxonomy" id="587753"/>
    <lineage>
        <taxon>Bacteria</taxon>
        <taxon>Pseudomonadati</taxon>
        <taxon>Pseudomonadota</taxon>
        <taxon>Gammaproteobacteria</taxon>
        <taxon>Pseudomonadales</taxon>
        <taxon>Pseudomonadaceae</taxon>
        <taxon>Pseudomonas</taxon>
    </lineage>
</organism>
<gene>
    <name evidence="1" type="ORF">PCL1606_43570</name>
</gene>
<dbReference type="Proteomes" id="UP000032748">
    <property type="component" value="Chromosome"/>
</dbReference>
<dbReference type="AlphaFoldDB" id="A0A0D5Y487"/>
<dbReference type="EMBL" id="CP011110">
    <property type="protein sequence ID" value="AKA25804.1"/>
    <property type="molecule type" value="Genomic_DNA"/>
</dbReference>
<dbReference type="KEGG" id="pcz:PCL1606_43570"/>
<reference evidence="1 2" key="1">
    <citation type="journal article" date="2015" name="Mol. Plant Microbe Interact.">
        <title>Comparative Genomic Analysis of Pseudomonas chlororaphis PCL1606 Reveals New Insight into Antifungal Compounds Involved in Biocontrol.</title>
        <authorList>
            <person name="Calderon C.E."/>
            <person name="Ramos C."/>
            <person name="de Vicente A."/>
            <person name="Cazorla F.M."/>
        </authorList>
    </citation>
    <scope>NUCLEOTIDE SEQUENCE [LARGE SCALE GENOMIC DNA]</scope>
    <source>
        <strain evidence="1 2">PCL1606</strain>
    </source>
</reference>
<evidence type="ECO:0000313" key="1">
    <source>
        <dbReference type="EMBL" id="AKA25804.1"/>
    </source>
</evidence>
<sequence length="55" mass="5708">MGAVAGIYRPSATGVEGESAAVLGTRTGPFQGLYNNFSAQVYIHVPCAVTFTTTQ</sequence>